<keyword evidence="12" id="KW-1185">Reference proteome</keyword>
<name>A0A067MKY6_BOTB1</name>
<dbReference type="OrthoDB" id="2789670at2759"/>
<dbReference type="EMBL" id="KL198049">
    <property type="protein sequence ID" value="KDQ12552.1"/>
    <property type="molecule type" value="Genomic_DNA"/>
</dbReference>
<sequence length="463" mass="52424">MLDPCSLIPSESSWLTFFEWKKTYGDIIYLHALSQNIIVLNSYKAARDLVDKKHIYASRPIFPMVGELMGWARIVLITPYNETFKRYRKLIHPMMSRGAVKRYGSEQMLAVKAFLETLVNEPQEFHRNARFMAGKMIMSAIYGIKVDSADDQYITMAEAAMAPIAKVVFPGAAYVNIFPILQYVPTWFPGAQFKRNAKVWRKLAERMVDHPFEAVKSAMAAGTARSSFTSILLQEENANEEDIKWAAGTMYAAGADTTASSLATFILAMTMFPEVQKKAQQEIDRIVGSNLGRLPTIEDREDLPYIENILKETLRWLPVTPLGAPHLVSEDDTYEGYYIPAQSTVLTNIWAMSRDETTYTDPDRFWPERYEGEKGKDVLDPRLFAFGFGRRACAGTHFAESSLFMAISCILATFDISKARDEQGQEIEPQISFTAGLINHVNPFKCDIRPRSTRAVALIRSDH</sequence>
<evidence type="ECO:0000256" key="10">
    <source>
        <dbReference type="RuleBase" id="RU000461"/>
    </source>
</evidence>
<protein>
    <recommendedName>
        <fullName evidence="13">Cytochrome P450</fullName>
    </recommendedName>
</protein>
<keyword evidence="6 10" id="KW-0560">Oxidoreductase</keyword>
<dbReference type="InterPro" id="IPR050364">
    <property type="entry name" value="Cytochrome_P450_fung"/>
</dbReference>
<comment type="similarity">
    <text evidence="3 10">Belongs to the cytochrome P450 family.</text>
</comment>
<dbReference type="InterPro" id="IPR036396">
    <property type="entry name" value="Cyt_P450_sf"/>
</dbReference>
<dbReference type="Gene3D" id="1.10.630.10">
    <property type="entry name" value="Cytochrome P450"/>
    <property type="match status" value="1"/>
</dbReference>
<dbReference type="CDD" id="cd11065">
    <property type="entry name" value="CYP64-like"/>
    <property type="match status" value="1"/>
</dbReference>
<comment type="cofactor">
    <cofactor evidence="1 9">
        <name>heme</name>
        <dbReference type="ChEBI" id="CHEBI:30413"/>
    </cofactor>
</comment>
<dbReference type="SUPFAM" id="SSF48264">
    <property type="entry name" value="Cytochrome P450"/>
    <property type="match status" value="1"/>
</dbReference>
<dbReference type="InParanoid" id="A0A067MKY6"/>
<evidence type="ECO:0000313" key="12">
    <source>
        <dbReference type="Proteomes" id="UP000027195"/>
    </source>
</evidence>
<dbReference type="PRINTS" id="PR00463">
    <property type="entry name" value="EP450I"/>
</dbReference>
<dbReference type="GO" id="GO:0005506">
    <property type="term" value="F:iron ion binding"/>
    <property type="evidence" value="ECO:0007669"/>
    <property type="project" value="InterPro"/>
</dbReference>
<dbReference type="InterPro" id="IPR001128">
    <property type="entry name" value="Cyt_P450"/>
</dbReference>
<dbReference type="InterPro" id="IPR002401">
    <property type="entry name" value="Cyt_P450_E_grp-I"/>
</dbReference>
<feature type="binding site" description="axial binding residue" evidence="9">
    <location>
        <position position="393"/>
    </location>
    <ligand>
        <name>heme</name>
        <dbReference type="ChEBI" id="CHEBI:30413"/>
    </ligand>
    <ligandPart>
        <name>Fe</name>
        <dbReference type="ChEBI" id="CHEBI:18248"/>
    </ligandPart>
</feature>
<organism evidence="11 12">
    <name type="scientific">Botryobasidium botryosum (strain FD-172 SS1)</name>
    <dbReference type="NCBI Taxonomy" id="930990"/>
    <lineage>
        <taxon>Eukaryota</taxon>
        <taxon>Fungi</taxon>
        <taxon>Dikarya</taxon>
        <taxon>Basidiomycota</taxon>
        <taxon>Agaricomycotina</taxon>
        <taxon>Agaricomycetes</taxon>
        <taxon>Cantharellales</taxon>
        <taxon>Botryobasidiaceae</taxon>
        <taxon>Botryobasidium</taxon>
    </lineage>
</organism>
<keyword evidence="5 9" id="KW-0479">Metal-binding</keyword>
<dbReference type="PROSITE" id="PS00086">
    <property type="entry name" value="CYTOCHROME_P450"/>
    <property type="match status" value="1"/>
</dbReference>
<comment type="pathway">
    <text evidence="2">Secondary metabolite biosynthesis.</text>
</comment>
<accession>A0A067MKY6</accession>
<dbReference type="HOGENOM" id="CLU_001570_2_3_1"/>
<evidence type="ECO:0000256" key="8">
    <source>
        <dbReference type="ARBA" id="ARBA00023033"/>
    </source>
</evidence>
<dbReference type="GO" id="GO:0004497">
    <property type="term" value="F:monooxygenase activity"/>
    <property type="evidence" value="ECO:0007669"/>
    <property type="project" value="UniProtKB-KW"/>
</dbReference>
<dbReference type="InterPro" id="IPR017972">
    <property type="entry name" value="Cyt_P450_CS"/>
</dbReference>
<gene>
    <name evidence="11" type="ORF">BOTBODRAFT_161446</name>
</gene>
<evidence type="ECO:0000256" key="6">
    <source>
        <dbReference type="ARBA" id="ARBA00023002"/>
    </source>
</evidence>
<keyword evidence="8 10" id="KW-0503">Monooxygenase</keyword>
<keyword evidence="7 9" id="KW-0408">Iron</keyword>
<dbReference type="Proteomes" id="UP000027195">
    <property type="component" value="Unassembled WGS sequence"/>
</dbReference>
<keyword evidence="4 9" id="KW-0349">Heme</keyword>
<dbReference type="Pfam" id="PF00067">
    <property type="entry name" value="p450"/>
    <property type="match status" value="1"/>
</dbReference>
<dbReference type="PANTHER" id="PTHR46300">
    <property type="entry name" value="P450, PUTATIVE (EUROFUNG)-RELATED-RELATED"/>
    <property type="match status" value="1"/>
</dbReference>
<dbReference type="GO" id="GO:0020037">
    <property type="term" value="F:heme binding"/>
    <property type="evidence" value="ECO:0007669"/>
    <property type="project" value="InterPro"/>
</dbReference>
<evidence type="ECO:0000256" key="1">
    <source>
        <dbReference type="ARBA" id="ARBA00001971"/>
    </source>
</evidence>
<dbReference type="STRING" id="930990.A0A067MKY6"/>
<proteinExistence type="inferred from homology"/>
<evidence type="ECO:0000256" key="3">
    <source>
        <dbReference type="ARBA" id="ARBA00010617"/>
    </source>
</evidence>
<dbReference type="AlphaFoldDB" id="A0A067MKY6"/>
<dbReference type="PRINTS" id="PR00385">
    <property type="entry name" value="P450"/>
</dbReference>
<evidence type="ECO:0000256" key="5">
    <source>
        <dbReference type="ARBA" id="ARBA00022723"/>
    </source>
</evidence>
<dbReference type="PANTHER" id="PTHR46300:SF7">
    <property type="entry name" value="P450, PUTATIVE (EUROFUNG)-RELATED"/>
    <property type="match status" value="1"/>
</dbReference>
<evidence type="ECO:0000256" key="4">
    <source>
        <dbReference type="ARBA" id="ARBA00022617"/>
    </source>
</evidence>
<reference evidence="12" key="1">
    <citation type="journal article" date="2014" name="Proc. Natl. Acad. Sci. U.S.A.">
        <title>Extensive sampling of basidiomycete genomes demonstrates inadequacy of the white-rot/brown-rot paradigm for wood decay fungi.</title>
        <authorList>
            <person name="Riley R."/>
            <person name="Salamov A.A."/>
            <person name="Brown D.W."/>
            <person name="Nagy L.G."/>
            <person name="Floudas D."/>
            <person name="Held B.W."/>
            <person name="Levasseur A."/>
            <person name="Lombard V."/>
            <person name="Morin E."/>
            <person name="Otillar R."/>
            <person name="Lindquist E.A."/>
            <person name="Sun H."/>
            <person name="LaButti K.M."/>
            <person name="Schmutz J."/>
            <person name="Jabbour D."/>
            <person name="Luo H."/>
            <person name="Baker S.E."/>
            <person name="Pisabarro A.G."/>
            <person name="Walton J.D."/>
            <person name="Blanchette R.A."/>
            <person name="Henrissat B."/>
            <person name="Martin F."/>
            <person name="Cullen D."/>
            <person name="Hibbett D.S."/>
            <person name="Grigoriev I.V."/>
        </authorList>
    </citation>
    <scope>NUCLEOTIDE SEQUENCE [LARGE SCALE GENOMIC DNA]</scope>
    <source>
        <strain evidence="12">FD-172 SS1</strain>
    </source>
</reference>
<evidence type="ECO:0000256" key="9">
    <source>
        <dbReference type="PIRSR" id="PIRSR602401-1"/>
    </source>
</evidence>
<dbReference type="GO" id="GO:0016705">
    <property type="term" value="F:oxidoreductase activity, acting on paired donors, with incorporation or reduction of molecular oxygen"/>
    <property type="evidence" value="ECO:0007669"/>
    <property type="project" value="InterPro"/>
</dbReference>
<evidence type="ECO:0008006" key="13">
    <source>
        <dbReference type="Google" id="ProtNLM"/>
    </source>
</evidence>
<evidence type="ECO:0000256" key="7">
    <source>
        <dbReference type="ARBA" id="ARBA00023004"/>
    </source>
</evidence>
<evidence type="ECO:0000313" key="11">
    <source>
        <dbReference type="EMBL" id="KDQ12552.1"/>
    </source>
</evidence>
<evidence type="ECO:0000256" key="2">
    <source>
        <dbReference type="ARBA" id="ARBA00005179"/>
    </source>
</evidence>